<name>A0A6A4GF15_9AGAR</name>
<keyword evidence="2" id="KW-1185">Reference proteome</keyword>
<accession>A0A6A4GF15</accession>
<gene>
    <name evidence="1" type="ORF">BT96DRAFT_950875</name>
</gene>
<evidence type="ECO:0000313" key="2">
    <source>
        <dbReference type="Proteomes" id="UP000799118"/>
    </source>
</evidence>
<reference evidence="1" key="1">
    <citation type="journal article" date="2019" name="Environ. Microbiol.">
        <title>Fungal ecological strategies reflected in gene transcription - a case study of two litter decomposers.</title>
        <authorList>
            <person name="Barbi F."/>
            <person name="Kohler A."/>
            <person name="Barry K."/>
            <person name="Baskaran P."/>
            <person name="Daum C."/>
            <person name="Fauchery L."/>
            <person name="Ihrmark K."/>
            <person name="Kuo A."/>
            <person name="LaButti K."/>
            <person name="Lipzen A."/>
            <person name="Morin E."/>
            <person name="Grigoriev I.V."/>
            <person name="Henrissat B."/>
            <person name="Lindahl B."/>
            <person name="Martin F."/>
        </authorList>
    </citation>
    <scope>NUCLEOTIDE SEQUENCE</scope>
    <source>
        <strain evidence="1">JB14</strain>
    </source>
</reference>
<evidence type="ECO:0000313" key="1">
    <source>
        <dbReference type="EMBL" id="KAE9384007.1"/>
    </source>
</evidence>
<organism evidence="1 2">
    <name type="scientific">Gymnopus androsaceus JB14</name>
    <dbReference type="NCBI Taxonomy" id="1447944"/>
    <lineage>
        <taxon>Eukaryota</taxon>
        <taxon>Fungi</taxon>
        <taxon>Dikarya</taxon>
        <taxon>Basidiomycota</taxon>
        <taxon>Agaricomycotina</taxon>
        <taxon>Agaricomycetes</taxon>
        <taxon>Agaricomycetidae</taxon>
        <taxon>Agaricales</taxon>
        <taxon>Marasmiineae</taxon>
        <taxon>Omphalotaceae</taxon>
        <taxon>Gymnopus</taxon>
    </lineage>
</organism>
<sequence length="195" mass="22492">MYSRITVLQQPANAWSKKCWVDVYPRYIPALHEWEEFLDLFGRMFGLHDEQPTSQAALDNAIQKSGEMFADFLTWMVPEKLLRKLDWLAPKTTIPTWGENQQTLPQMDLVLQQEQDLRKMQTPQMQRRDQDINKTLTQAATTVIEEEGPVEAKAAFMVSGEGEDKDVALILELEALEMEARFEKQGNDSETQAED</sequence>
<dbReference type="OrthoDB" id="10574242at2759"/>
<protein>
    <submittedName>
        <fullName evidence="1">Uncharacterized protein</fullName>
    </submittedName>
</protein>
<dbReference type="EMBL" id="ML770254">
    <property type="protein sequence ID" value="KAE9384007.1"/>
    <property type="molecule type" value="Genomic_DNA"/>
</dbReference>
<dbReference type="Proteomes" id="UP000799118">
    <property type="component" value="Unassembled WGS sequence"/>
</dbReference>
<proteinExistence type="predicted"/>
<dbReference type="AlphaFoldDB" id="A0A6A4GF15"/>